<organism evidence="2 3">
    <name type="scientific">Microbispora rosea</name>
    <dbReference type="NCBI Taxonomy" id="58117"/>
    <lineage>
        <taxon>Bacteria</taxon>
        <taxon>Bacillati</taxon>
        <taxon>Actinomycetota</taxon>
        <taxon>Actinomycetes</taxon>
        <taxon>Streptosporangiales</taxon>
        <taxon>Streptosporangiaceae</taxon>
        <taxon>Microbispora</taxon>
    </lineage>
</organism>
<dbReference type="Proteomes" id="UP000186096">
    <property type="component" value="Unassembled WGS sequence"/>
</dbReference>
<dbReference type="InterPro" id="IPR043917">
    <property type="entry name" value="DUF5753"/>
</dbReference>
<accession>A0A1N7H0H4</accession>
<gene>
    <name evidence="2" type="ORF">SAMN05421833_13519</name>
</gene>
<evidence type="ECO:0000259" key="1">
    <source>
        <dbReference type="PROSITE" id="PS50943"/>
    </source>
</evidence>
<feature type="domain" description="HTH cro/C1-type" evidence="1">
    <location>
        <begin position="18"/>
        <end position="72"/>
    </location>
</feature>
<dbReference type="PROSITE" id="PS50943">
    <property type="entry name" value="HTH_CROC1"/>
    <property type="match status" value="1"/>
</dbReference>
<dbReference type="CDD" id="cd00093">
    <property type="entry name" value="HTH_XRE"/>
    <property type="match status" value="1"/>
</dbReference>
<name>A0A1N7H0H4_9ACTN</name>
<dbReference type="STRING" id="58117.SAMN05421833_13519"/>
<dbReference type="OrthoDB" id="5177725at2"/>
<evidence type="ECO:0000313" key="2">
    <source>
        <dbReference type="EMBL" id="SIS18357.1"/>
    </source>
</evidence>
<keyword evidence="3" id="KW-1185">Reference proteome</keyword>
<dbReference type="InterPro" id="IPR010982">
    <property type="entry name" value="Lambda_DNA-bd_dom_sf"/>
</dbReference>
<proteinExistence type="predicted"/>
<dbReference type="GO" id="GO:0003677">
    <property type="term" value="F:DNA binding"/>
    <property type="evidence" value="ECO:0007669"/>
    <property type="project" value="InterPro"/>
</dbReference>
<dbReference type="Pfam" id="PF13560">
    <property type="entry name" value="HTH_31"/>
    <property type="match status" value="1"/>
</dbReference>
<dbReference type="RefSeq" id="WP_030510576.1">
    <property type="nucleotide sequence ID" value="NZ_CP192071.1"/>
</dbReference>
<sequence length="283" mass="31236">MRGVGGPTVRLRRLSGELTRLRREAGFVREEVARRLGMAASTVYRIETGHTRPHARTIRDLLDLYGVEGSERDALIALARDAARRGWWRAYDDVLPGPYVGLESEASSVRNYEPLLVPGLLQTEDYARAVIGAALVKDPAEIERRAAARMERQRRLTGPAPLELWAVLDEAALRRPVGGPPVMAEQLRRLQEMAVQPNVTVQVLPFDAGAYLGMGNSTAILAFPDPGDADVVLLENMSGELYLEDPAEIRGYVQVFDHLRAAALGPEKSMEMIISVEKEMAGR</sequence>
<reference evidence="3" key="1">
    <citation type="submission" date="2017-01" db="EMBL/GenBank/DDBJ databases">
        <authorList>
            <person name="Varghese N."/>
            <person name="Submissions S."/>
        </authorList>
    </citation>
    <scope>NUCLEOTIDE SEQUENCE [LARGE SCALE GENOMIC DNA]</scope>
    <source>
        <strain evidence="3">ATCC 12950</strain>
    </source>
</reference>
<dbReference type="Gene3D" id="1.10.260.40">
    <property type="entry name" value="lambda repressor-like DNA-binding domains"/>
    <property type="match status" value="1"/>
</dbReference>
<dbReference type="AlphaFoldDB" id="A0A1N7H0H4"/>
<dbReference type="EMBL" id="FTNI01000035">
    <property type="protein sequence ID" value="SIS18357.1"/>
    <property type="molecule type" value="Genomic_DNA"/>
</dbReference>
<dbReference type="Pfam" id="PF19054">
    <property type="entry name" value="DUF5753"/>
    <property type="match status" value="1"/>
</dbReference>
<evidence type="ECO:0000313" key="3">
    <source>
        <dbReference type="Proteomes" id="UP000186096"/>
    </source>
</evidence>
<dbReference type="InterPro" id="IPR001387">
    <property type="entry name" value="Cro/C1-type_HTH"/>
</dbReference>
<dbReference type="SUPFAM" id="SSF47413">
    <property type="entry name" value="lambda repressor-like DNA-binding domains"/>
    <property type="match status" value="1"/>
</dbReference>
<dbReference type="SMART" id="SM00530">
    <property type="entry name" value="HTH_XRE"/>
    <property type="match status" value="1"/>
</dbReference>
<dbReference type="GeneID" id="97496788"/>
<protein>
    <submittedName>
        <fullName evidence="2">Helix-turn-helix domain-containing protein</fullName>
    </submittedName>
</protein>